<dbReference type="PANTHER" id="PTHR22916:SF3">
    <property type="entry name" value="UDP-GLCNAC:BETAGAL BETA-1,3-N-ACETYLGLUCOSAMINYLTRANSFERASE-LIKE PROTEIN 1"/>
    <property type="match status" value="1"/>
</dbReference>
<dbReference type="PANTHER" id="PTHR22916">
    <property type="entry name" value="GLYCOSYLTRANSFERASE"/>
    <property type="match status" value="1"/>
</dbReference>
<name>A0A090Z5V8_PAEMA</name>
<evidence type="ECO:0000313" key="3">
    <source>
        <dbReference type="EMBL" id="KFN05753.1"/>
    </source>
</evidence>
<dbReference type="CDD" id="cd00761">
    <property type="entry name" value="Glyco_tranf_GTA_type"/>
    <property type="match status" value="1"/>
</dbReference>
<dbReference type="RefSeq" id="WP_036625679.1">
    <property type="nucleotide sequence ID" value="NZ_BGML01000002.1"/>
</dbReference>
<evidence type="ECO:0000313" key="4">
    <source>
        <dbReference type="Proteomes" id="UP000029278"/>
    </source>
</evidence>
<keyword evidence="4" id="KW-1185">Reference proteome</keyword>
<dbReference type="Gene3D" id="3.90.550.10">
    <property type="entry name" value="Spore Coat Polysaccharide Biosynthesis Protein SpsA, Chain A"/>
    <property type="match status" value="1"/>
</dbReference>
<feature type="domain" description="Glycosyltransferase 2-like" evidence="2">
    <location>
        <begin position="5"/>
        <end position="108"/>
    </location>
</feature>
<sequence length="338" mass="39476">MKLLSVVIPCYNSQDYMRYCIESLLPGGERVELLIVNDGSADRTGQIADEYASRYPGIVKAIHQENGGHGEAVNAGIRHAAGLYFKVVDSDDWVDVRAYLKILETLSALTGEDKHVDMLVSNFVYEKEGKKYRKIMKYDDVLPEGRIFTWDDIQCFRKGQYMLMHSVMYRTQLLRDCRLELPQHTFYVDNLFVYTPLAHVKTLYYVNVDFYRYFIGREGQSVQESVMIRRIDQQIKVNKLMIDQVRLDMIENPNLRRYMFRHLEIVTVVSVILLIRSGTDEHLKKKDELWDYIKNKDIKLYQDLKYGLMGRLINLPGRAGRRISVGAYKISQRLVGFN</sequence>
<dbReference type="InterPro" id="IPR029044">
    <property type="entry name" value="Nucleotide-diphossugar_trans"/>
</dbReference>
<reference evidence="3 4" key="1">
    <citation type="submission" date="2014-04" db="EMBL/GenBank/DDBJ databases">
        <authorList>
            <person name="Bishop-Lilly K.A."/>
            <person name="Broomall S.M."/>
            <person name="Chain P.S."/>
            <person name="Chertkov O."/>
            <person name="Coyne S.R."/>
            <person name="Daligault H.E."/>
            <person name="Davenport K.W."/>
            <person name="Erkkila T."/>
            <person name="Frey K.G."/>
            <person name="Gibbons H.S."/>
            <person name="Gu W."/>
            <person name="Jaissle J."/>
            <person name="Johnson S.L."/>
            <person name="Koroleva G.I."/>
            <person name="Ladner J.T."/>
            <person name="Lo C.-C."/>
            <person name="Minogue T.D."/>
            <person name="Munk C."/>
            <person name="Palacios G.F."/>
            <person name="Redden C.L."/>
            <person name="Rosenzweig C.N."/>
            <person name="Scholz M.B."/>
            <person name="Teshima H."/>
            <person name="Xu Y."/>
        </authorList>
    </citation>
    <scope>NUCLEOTIDE SEQUENCE [LARGE SCALE GENOMIC DNA]</scope>
    <source>
        <strain evidence="3 4">8244</strain>
    </source>
</reference>
<proteinExistence type="inferred from homology"/>
<dbReference type="GeneID" id="77009268"/>
<evidence type="ECO:0000256" key="1">
    <source>
        <dbReference type="ARBA" id="ARBA00006739"/>
    </source>
</evidence>
<dbReference type="InterPro" id="IPR001173">
    <property type="entry name" value="Glyco_trans_2-like"/>
</dbReference>
<protein>
    <submittedName>
        <fullName evidence="3">Glycosyl transferase 2 family protein</fullName>
    </submittedName>
</protein>
<dbReference type="EMBL" id="JMQA01000038">
    <property type="protein sequence ID" value="KFN05753.1"/>
    <property type="molecule type" value="Genomic_DNA"/>
</dbReference>
<dbReference type="HOGENOM" id="CLU_025996_1_1_9"/>
<dbReference type="OrthoDB" id="396512at2"/>
<dbReference type="STRING" id="44252.DJ90_217"/>
<organism evidence="3 4">
    <name type="scientific">Paenibacillus macerans</name>
    <name type="common">Bacillus macerans</name>
    <dbReference type="NCBI Taxonomy" id="44252"/>
    <lineage>
        <taxon>Bacteria</taxon>
        <taxon>Bacillati</taxon>
        <taxon>Bacillota</taxon>
        <taxon>Bacilli</taxon>
        <taxon>Bacillales</taxon>
        <taxon>Paenibacillaceae</taxon>
        <taxon>Paenibacillus</taxon>
    </lineage>
</organism>
<dbReference type="Proteomes" id="UP000029278">
    <property type="component" value="Unassembled WGS sequence"/>
</dbReference>
<dbReference type="GO" id="GO:0016758">
    <property type="term" value="F:hexosyltransferase activity"/>
    <property type="evidence" value="ECO:0007669"/>
    <property type="project" value="UniProtKB-ARBA"/>
</dbReference>
<dbReference type="PATRIC" id="fig|44252.3.peg.4485"/>
<dbReference type="SUPFAM" id="SSF53448">
    <property type="entry name" value="Nucleotide-diphospho-sugar transferases"/>
    <property type="match status" value="1"/>
</dbReference>
<evidence type="ECO:0000259" key="2">
    <source>
        <dbReference type="Pfam" id="PF00535"/>
    </source>
</evidence>
<accession>A0A090Z5V8</accession>
<comment type="caution">
    <text evidence="3">The sequence shown here is derived from an EMBL/GenBank/DDBJ whole genome shotgun (WGS) entry which is preliminary data.</text>
</comment>
<keyword evidence="3" id="KW-0808">Transferase</keyword>
<gene>
    <name evidence="3" type="ORF">DJ90_217</name>
</gene>
<comment type="similarity">
    <text evidence="1">Belongs to the glycosyltransferase 2 family.</text>
</comment>
<dbReference type="Pfam" id="PF00535">
    <property type="entry name" value="Glycos_transf_2"/>
    <property type="match status" value="1"/>
</dbReference>
<dbReference type="AlphaFoldDB" id="A0A090Z5V8"/>